<dbReference type="PANTHER" id="PTHR34154:SF10">
    <property type="entry name" value="ASL1-LIKE GLYCOSYL HYDROLASE CATALYTIC DOMAIN-CONTAINING PROTEIN"/>
    <property type="match status" value="1"/>
</dbReference>
<proteinExistence type="predicted"/>
<evidence type="ECO:0000313" key="3">
    <source>
        <dbReference type="EMBL" id="KAJ5214970.1"/>
    </source>
</evidence>
<keyword evidence="1" id="KW-0732">Signal</keyword>
<dbReference type="Gene3D" id="3.20.20.80">
    <property type="entry name" value="Glycosidases"/>
    <property type="match status" value="1"/>
</dbReference>
<dbReference type="OrthoDB" id="43654at2759"/>
<dbReference type="InterPro" id="IPR017853">
    <property type="entry name" value="GH"/>
</dbReference>
<feature type="chain" id="PRO_5040940546" description="Asl1-like glycosyl hydrolase catalytic domain-containing protein" evidence="1">
    <location>
        <begin position="20"/>
        <end position="269"/>
    </location>
</feature>
<keyword evidence="4" id="KW-1185">Reference proteome</keyword>
<organism evidence="3 4">
    <name type="scientific">Penicillium chermesinum</name>
    <dbReference type="NCBI Taxonomy" id="63820"/>
    <lineage>
        <taxon>Eukaryota</taxon>
        <taxon>Fungi</taxon>
        <taxon>Dikarya</taxon>
        <taxon>Ascomycota</taxon>
        <taxon>Pezizomycotina</taxon>
        <taxon>Eurotiomycetes</taxon>
        <taxon>Eurotiomycetidae</taxon>
        <taxon>Eurotiales</taxon>
        <taxon>Aspergillaceae</taxon>
        <taxon>Penicillium</taxon>
    </lineage>
</organism>
<dbReference type="GO" id="GO:0071966">
    <property type="term" value="P:fungal-type cell wall polysaccharide metabolic process"/>
    <property type="evidence" value="ECO:0007669"/>
    <property type="project" value="TreeGrafter"/>
</dbReference>
<dbReference type="PANTHER" id="PTHR34154">
    <property type="entry name" value="ALKALI-SENSITIVE LINKAGE PROTEIN 1"/>
    <property type="match status" value="1"/>
</dbReference>
<dbReference type="GO" id="GO:0009277">
    <property type="term" value="C:fungal-type cell wall"/>
    <property type="evidence" value="ECO:0007669"/>
    <property type="project" value="TreeGrafter"/>
</dbReference>
<dbReference type="GeneID" id="83207248"/>
<sequence length="269" mass="28808">MVSFTKAFTAGLMASAAMALPINSPVQKRSTAKRGAAYNDISTVFPLASSGTVSWAYNWAGSLNGDLPSGVEYVPMLWGAKFFTGWVSAIETALSSGSSYIMGFNEPDNTAQANMSPGEAAGYYQQYITQNKGDAKLISPAVTSSTTPGQGLDWFEQFIGQCSSCDITGLAVHWYGPSADEFKTFIESAIDTATRHGLSEVWVTEFALDADINGVTNQANAINFLNEAIPYLDSQDMVTHYSYFMSAENFLLSNGALNPVGEAYVSTSD</sequence>
<dbReference type="RefSeq" id="XP_058325467.1">
    <property type="nucleotide sequence ID" value="XM_058479944.1"/>
</dbReference>
<name>A0A9W9TAZ4_9EURO</name>
<reference evidence="3" key="2">
    <citation type="journal article" date="2023" name="IMA Fungus">
        <title>Comparative genomic study of the Penicillium genus elucidates a diverse pangenome and 15 lateral gene transfer events.</title>
        <authorList>
            <person name="Petersen C."/>
            <person name="Sorensen T."/>
            <person name="Nielsen M.R."/>
            <person name="Sondergaard T.E."/>
            <person name="Sorensen J.L."/>
            <person name="Fitzpatrick D.A."/>
            <person name="Frisvad J.C."/>
            <person name="Nielsen K.L."/>
        </authorList>
    </citation>
    <scope>NUCLEOTIDE SEQUENCE</scope>
    <source>
        <strain evidence="3">IBT 19713</strain>
    </source>
</reference>
<feature type="domain" description="Asl1-like glycosyl hydrolase catalytic" evidence="2">
    <location>
        <begin position="35"/>
        <end position="264"/>
    </location>
</feature>
<feature type="signal peptide" evidence="1">
    <location>
        <begin position="1"/>
        <end position="19"/>
    </location>
</feature>
<dbReference type="FunFam" id="3.20.20.80:FF:000271">
    <property type="entry name" value="Alkali-sensitive linkage protein 1"/>
    <property type="match status" value="1"/>
</dbReference>
<accession>A0A9W9TAZ4</accession>
<protein>
    <recommendedName>
        <fullName evidence="2">Asl1-like glycosyl hydrolase catalytic domain-containing protein</fullName>
    </recommendedName>
</protein>
<dbReference type="SUPFAM" id="SSF51445">
    <property type="entry name" value="(Trans)glycosidases"/>
    <property type="match status" value="1"/>
</dbReference>
<gene>
    <name evidence="3" type="ORF">N7468_010649</name>
</gene>
<dbReference type="Proteomes" id="UP001150941">
    <property type="component" value="Unassembled WGS sequence"/>
</dbReference>
<evidence type="ECO:0000256" key="1">
    <source>
        <dbReference type="SAM" id="SignalP"/>
    </source>
</evidence>
<dbReference type="EMBL" id="JAPQKS010000009">
    <property type="protein sequence ID" value="KAJ5214970.1"/>
    <property type="molecule type" value="Genomic_DNA"/>
</dbReference>
<reference evidence="3" key="1">
    <citation type="submission" date="2022-11" db="EMBL/GenBank/DDBJ databases">
        <authorList>
            <person name="Petersen C."/>
        </authorList>
    </citation>
    <scope>NUCLEOTIDE SEQUENCE</scope>
    <source>
        <strain evidence="3">IBT 19713</strain>
    </source>
</reference>
<dbReference type="InterPro" id="IPR024655">
    <property type="entry name" value="Asl1_glyco_hydro_catalytic"/>
</dbReference>
<comment type="caution">
    <text evidence="3">The sequence shown here is derived from an EMBL/GenBank/DDBJ whole genome shotgun (WGS) entry which is preliminary data.</text>
</comment>
<dbReference type="InterPro" id="IPR053183">
    <property type="entry name" value="ASL1"/>
</dbReference>
<dbReference type="AlphaFoldDB" id="A0A9W9TAZ4"/>
<evidence type="ECO:0000313" key="4">
    <source>
        <dbReference type="Proteomes" id="UP001150941"/>
    </source>
</evidence>
<evidence type="ECO:0000259" key="2">
    <source>
        <dbReference type="Pfam" id="PF11790"/>
    </source>
</evidence>
<dbReference type="Pfam" id="PF11790">
    <property type="entry name" value="Glyco_hydro_cc"/>
    <property type="match status" value="1"/>
</dbReference>